<dbReference type="InterPro" id="IPR042197">
    <property type="entry name" value="Apaf_helical"/>
</dbReference>
<reference evidence="10 11" key="1">
    <citation type="journal article" date="2019" name="Sci. Rep.">
        <title>A high-quality genome of Eragrostis curvula grass provides insights into Poaceae evolution and supports new strategies to enhance forage quality.</title>
        <authorList>
            <person name="Carballo J."/>
            <person name="Santos B.A.C.M."/>
            <person name="Zappacosta D."/>
            <person name="Garbus I."/>
            <person name="Selva J.P."/>
            <person name="Gallo C.A."/>
            <person name="Diaz A."/>
            <person name="Albertini E."/>
            <person name="Caccamo M."/>
            <person name="Echenique V."/>
        </authorList>
    </citation>
    <scope>NUCLEOTIDE SEQUENCE [LARGE SCALE GENOMIC DNA]</scope>
    <source>
        <strain evidence="11">cv. Victoria</strain>
        <tissue evidence="10">Leaf</tissue>
    </source>
</reference>
<dbReference type="InterPro" id="IPR044974">
    <property type="entry name" value="Disease_R_plants"/>
</dbReference>
<dbReference type="AlphaFoldDB" id="A0A5J9ULF8"/>
<dbReference type="SUPFAM" id="SSF52540">
    <property type="entry name" value="P-loop containing nucleoside triphosphate hydrolases"/>
    <property type="match status" value="1"/>
</dbReference>
<evidence type="ECO:0000256" key="3">
    <source>
        <dbReference type="ARBA" id="ARBA00022737"/>
    </source>
</evidence>
<dbReference type="GO" id="GO:0009626">
    <property type="term" value="P:plant-type hypersensitive response"/>
    <property type="evidence" value="ECO:0007669"/>
    <property type="project" value="UniProtKB-ARBA"/>
</dbReference>
<evidence type="ECO:0000313" key="10">
    <source>
        <dbReference type="EMBL" id="TVU24386.1"/>
    </source>
</evidence>
<evidence type="ECO:0000256" key="1">
    <source>
        <dbReference type="ARBA" id="ARBA00008894"/>
    </source>
</evidence>
<proteinExistence type="inferred from homology"/>
<gene>
    <name evidence="10" type="ORF">EJB05_26820</name>
</gene>
<organism evidence="10 11">
    <name type="scientific">Eragrostis curvula</name>
    <name type="common">weeping love grass</name>
    <dbReference type="NCBI Taxonomy" id="38414"/>
    <lineage>
        <taxon>Eukaryota</taxon>
        <taxon>Viridiplantae</taxon>
        <taxon>Streptophyta</taxon>
        <taxon>Embryophyta</taxon>
        <taxon>Tracheophyta</taxon>
        <taxon>Spermatophyta</taxon>
        <taxon>Magnoliopsida</taxon>
        <taxon>Liliopsida</taxon>
        <taxon>Poales</taxon>
        <taxon>Poaceae</taxon>
        <taxon>PACMAD clade</taxon>
        <taxon>Chloridoideae</taxon>
        <taxon>Eragrostideae</taxon>
        <taxon>Eragrostidinae</taxon>
        <taxon>Eragrostis</taxon>
    </lineage>
</organism>
<dbReference type="InterPro" id="IPR002182">
    <property type="entry name" value="NB-ARC"/>
</dbReference>
<protein>
    <recommendedName>
        <fullName evidence="12">AAA+ ATPase domain-containing protein</fullName>
    </recommendedName>
</protein>
<feature type="domain" description="Disease resistance N-terminal" evidence="7">
    <location>
        <begin position="13"/>
        <end position="72"/>
    </location>
</feature>
<comment type="caution">
    <text evidence="10">The sequence shown here is derived from an EMBL/GenBank/DDBJ whole genome shotgun (WGS) entry which is preliminary data.</text>
</comment>
<dbReference type="InterPro" id="IPR036388">
    <property type="entry name" value="WH-like_DNA-bd_sf"/>
</dbReference>
<sequence length="922" mass="104592">MCEKHEADNMKPYGVKDELIELLRRMHQIHNFLNDEERHRVEESAANSWLGQLRDAMYDADDIIDLAASKGKKLLPNHSSPLSSKSDKCSGLALSSCFSTLRTRHEVAVKIRSLNKRIENILKDKVFSSLTNTQPTRNVSRPKLRKSSDLDEPNLVGKEVVYACRKVVDLVLAHKEKKSYKLAIVGTGGVGKTTLAQKIYNDQKIKDIFDTKAWVCVSKDYSEDALLKVVLRNIGVHQEPGESVGELQRKLQQAIKEKSFFLVLDDVWQSDIWTNLLRIPLHAAATGIILVTTRQDTIAVEIGVDDTHRVDLMSVDVGWELLWKSMNINEEKEVQNLRGLGIQIIHKCGCLPLAIKVIARVLACKDQTEDEWKKILRKDAWSMSKLPCEITGALYLSYEELPHHLKQCFLYLAMYPEDADIYRNDIIGRWVAEGFIDEQDDQLLEDTAEEHYYELINRNLLQPDYSYAQLCWCRVHDLLRQLACYLSREECFVGDLESIERCEALHSLPLGITQLCNLRRLGLSGTPIDQVPKGIGRLKSLNDLEGFSTSGGSDNSSRMQDGWKLEELGPLLQLRRLWMIKLERADHNSVGSLLVDKKHLKILRLYCTEDTDIPYSDEDVSNIEKTFEKLIPPYVEDLFICGFFGLRYPSWLGAGTVLSSLKYLYIIYCESCVHLPTIGQLPNLRCLKIEGATAVSKIGPEFIGCGVGNPRSTEAVAFPKLESLIFMNMPHWEEWTFIAEGEGKEGEHDVAVGQQKGEAPPPTMWLLPRLKQLYLDHCPKLRALPRQLGEATSLKELQLADVHSLEVVENLPFLSEVLVIVGCKSLERVSNLPQMTELRVQLCPNLSRVLKLDSLEQLFLTRDMHGVCSGWLPELQEQRQQLHGEDLDHKTDGRVKKGMKIATWVTRPVSLLANTRGTELDA</sequence>
<feature type="non-terminal residue" evidence="10">
    <location>
        <position position="1"/>
    </location>
</feature>
<dbReference type="PRINTS" id="PR00364">
    <property type="entry name" value="DISEASERSIST"/>
</dbReference>
<dbReference type="Proteomes" id="UP000324897">
    <property type="component" value="Chromosome 2"/>
</dbReference>
<dbReference type="InterPro" id="IPR056789">
    <property type="entry name" value="LRR_R13L1-DRL21"/>
</dbReference>
<dbReference type="Gene3D" id="1.20.5.4130">
    <property type="match status" value="1"/>
</dbReference>
<dbReference type="FunFam" id="1.10.10.10:FF:000322">
    <property type="entry name" value="Probable disease resistance protein At1g63360"/>
    <property type="match status" value="1"/>
</dbReference>
<dbReference type="Pfam" id="PF23559">
    <property type="entry name" value="WHD_DRP"/>
    <property type="match status" value="1"/>
</dbReference>
<dbReference type="EMBL" id="RWGY01000013">
    <property type="protein sequence ID" value="TVU24386.1"/>
    <property type="molecule type" value="Genomic_DNA"/>
</dbReference>
<dbReference type="Pfam" id="PF18052">
    <property type="entry name" value="Rx_N"/>
    <property type="match status" value="1"/>
</dbReference>
<dbReference type="InterPro" id="IPR058922">
    <property type="entry name" value="WHD_DRP"/>
</dbReference>
<evidence type="ECO:0000256" key="2">
    <source>
        <dbReference type="ARBA" id="ARBA00022614"/>
    </source>
</evidence>
<dbReference type="InterPro" id="IPR032675">
    <property type="entry name" value="LRR_dom_sf"/>
</dbReference>
<dbReference type="Gene3D" id="3.40.50.300">
    <property type="entry name" value="P-loop containing nucleotide triphosphate hydrolases"/>
    <property type="match status" value="1"/>
</dbReference>
<keyword evidence="11" id="KW-1185">Reference proteome</keyword>
<dbReference type="Gene3D" id="1.10.10.10">
    <property type="entry name" value="Winged helix-like DNA-binding domain superfamily/Winged helix DNA-binding domain"/>
    <property type="match status" value="1"/>
</dbReference>
<dbReference type="PANTHER" id="PTHR23155:SF909">
    <property type="entry name" value="OS11G0673900 PROTEIN"/>
    <property type="match status" value="1"/>
</dbReference>
<evidence type="ECO:0000259" key="6">
    <source>
        <dbReference type="Pfam" id="PF00931"/>
    </source>
</evidence>
<dbReference type="Pfam" id="PF00931">
    <property type="entry name" value="NB-ARC"/>
    <property type="match status" value="1"/>
</dbReference>
<feature type="domain" description="R13L1/DRL21-like LRR repeat region" evidence="9">
    <location>
        <begin position="565"/>
        <end position="691"/>
    </location>
</feature>
<keyword evidence="4" id="KW-0547">Nucleotide-binding</keyword>
<name>A0A5J9ULF8_9POAL</name>
<feature type="domain" description="NB-ARC" evidence="6">
    <location>
        <begin position="174"/>
        <end position="327"/>
    </location>
</feature>
<keyword evidence="5" id="KW-0611">Plant defense</keyword>
<evidence type="ECO:0000313" key="11">
    <source>
        <dbReference type="Proteomes" id="UP000324897"/>
    </source>
</evidence>
<evidence type="ECO:0000259" key="7">
    <source>
        <dbReference type="Pfam" id="PF18052"/>
    </source>
</evidence>
<dbReference type="InterPro" id="IPR027417">
    <property type="entry name" value="P-loop_NTPase"/>
</dbReference>
<evidence type="ECO:0000256" key="4">
    <source>
        <dbReference type="ARBA" id="ARBA00022741"/>
    </source>
</evidence>
<keyword evidence="3" id="KW-0677">Repeat</keyword>
<dbReference type="Gene3D" id="3.80.10.10">
    <property type="entry name" value="Ribonuclease Inhibitor"/>
    <property type="match status" value="2"/>
</dbReference>
<dbReference type="Gene3D" id="1.10.8.430">
    <property type="entry name" value="Helical domain of apoptotic protease-activating factors"/>
    <property type="match status" value="1"/>
</dbReference>
<dbReference type="GO" id="GO:0002758">
    <property type="term" value="P:innate immune response-activating signaling pathway"/>
    <property type="evidence" value="ECO:0007669"/>
    <property type="project" value="UniProtKB-ARBA"/>
</dbReference>
<dbReference type="SUPFAM" id="SSF52058">
    <property type="entry name" value="L domain-like"/>
    <property type="match status" value="1"/>
</dbReference>
<dbReference type="InterPro" id="IPR041118">
    <property type="entry name" value="Rx_N"/>
</dbReference>
<evidence type="ECO:0008006" key="12">
    <source>
        <dbReference type="Google" id="ProtNLM"/>
    </source>
</evidence>
<comment type="similarity">
    <text evidence="1">Belongs to the disease resistance NB-LRR family.</text>
</comment>
<evidence type="ECO:0000259" key="8">
    <source>
        <dbReference type="Pfam" id="PF23559"/>
    </source>
</evidence>
<feature type="domain" description="Disease resistance protein winged helix" evidence="8">
    <location>
        <begin position="414"/>
        <end position="483"/>
    </location>
</feature>
<dbReference type="OrthoDB" id="1050628at2759"/>
<dbReference type="GO" id="GO:0043531">
    <property type="term" value="F:ADP binding"/>
    <property type="evidence" value="ECO:0007669"/>
    <property type="project" value="InterPro"/>
</dbReference>
<dbReference type="Pfam" id="PF25019">
    <property type="entry name" value="LRR_R13L1-DRL21"/>
    <property type="match status" value="1"/>
</dbReference>
<accession>A0A5J9ULF8</accession>
<keyword evidence="2" id="KW-0433">Leucine-rich repeat</keyword>
<dbReference type="Gramene" id="TVU24386">
    <property type="protein sequence ID" value="TVU24386"/>
    <property type="gene ID" value="EJB05_26820"/>
</dbReference>
<evidence type="ECO:0000256" key="5">
    <source>
        <dbReference type="ARBA" id="ARBA00022821"/>
    </source>
</evidence>
<dbReference type="GO" id="GO:0042742">
    <property type="term" value="P:defense response to bacterium"/>
    <property type="evidence" value="ECO:0007669"/>
    <property type="project" value="UniProtKB-ARBA"/>
</dbReference>
<dbReference type="PANTHER" id="PTHR23155">
    <property type="entry name" value="DISEASE RESISTANCE PROTEIN RP"/>
    <property type="match status" value="1"/>
</dbReference>
<evidence type="ECO:0000259" key="9">
    <source>
        <dbReference type="Pfam" id="PF25019"/>
    </source>
</evidence>